<dbReference type="OrthoDB" id="667970at2"/>
<feature type="domain" description="Type I restriction modification DNA specificity" evidence="4">
    <location>
        <begin position="3"/>
        <end position="185"/>
    </location>
</feature>
<reference evidence="5 6" key="1">
    <citation type="submission" date="2018-10" db="EMBL/GenBank/DDBJ databases">
        <title>Genomic Encyclopedia of Archaeal and Bacterial Type Strains, Phase II (KMG-II): from individual species to whole genera.</title>
        <authorList>
            <person name="Goeker M."/>
        </authorList>
    </citation>
    <scope>NUCLEOTIDE SEQUENCE [LARGE SCALE GENOMIC DNA]</scope>
    <source>
        <strain evidence="5 6">DSM 25230</strain>
    </source>
</reference>
<evidence type="ECO:0000313" key="6">
    <source>
        <dbReference type="Proteomes" id="UP000269412"/>
    </source>
</evidence>
<dbReference type="RefSeq" id="WP_121064421.1">
    <property type="nucleotide sequence ID" value="NZ_RBIQ01000007.1"/>
</dbReference>
<name>A0A495EDX4_9FLAO</name>
<protein>
    <submittedName>
        <fullName evidence="5">Type I restriction enzyme S subunit</fullName>
    </submittedName>
</protein>
<dbReference type="InterPro" id="IPR044946">
    <property type="entry name" value="Restrct_endonuc_typeI_TRD_sf"/>
</dbReference>
<evidence type="ECO:0000256" key="2">
    <source>
        <dbReference type="ARBA" id="ARBA00022747"/>
    </source>
</evidence>
<dbReference type="Gene3D" id="3.90.220.20">
    <property type="entry name" value="DNA methylase specificity domains"/>
    <property type="match status" value="2"/>
</dbReference>
<dbReference type="PANTHER" id="PTHR30408">
    <property type="entry name" value="TYPE-1 RESTRICTION ENZYME ECOKI SPECIFICITY PROTEIN"/>
    <property type="match status" value="1"/>
</dbReference>
<proteinExistence type="inferred from homology"/>
<dbReference type="GO" id="GO:0009307">
    <property type="term" value="P:DNA restriction-modification system"/>
    <property type="evidence" value="ECO:0007669"/>
    <property type="project" value="UniProtKB-KW"/>
</dbReference>
<dbReference type="AlphaFoldDB" id="A0A495EDX4"/>
<gene>
    <name evidence="5" type="ORF">CLV91_0932</name>
</gene>
<keyword evidence="6" id="KW-1185">Reference proteome</keyword>
<dbReference type="InterPro" id="IPR052021">
    <property type="entry name" value="Type-I_RS_S_subunit"/>
</dbReference>
<comment type="caution">
    <text evidence="5">The sequence shown here is derived from an EMBL/GenBank/DDBJ whole genome shotgun (WGS) entry which is preliminary data.</text>
</comment>
<evidence type="ECO:0000313" key="5">
    <source>
        <dbReference type="EMBL" id="RKR14851.1"/>
    </source>
</evidence>
<dbReference type="GO" id="GO:0003677">
    <property type="term" value="F:DNA binding"/>
    <property type="evidence" value="ECO:0007669"/>
    <property type="project" value="UniProtKB-KW"/>
</dbReference>
<evidence type="ECO:0000259" key="4">
    <source>
        <dbReference type="Pfam" id="PF01420"/>
    </source>
</evidence>
<keyword evidence="2" id="KW-0680">Restriction system</keyword>
<evidence type="ECO:0000256" key="3">
    <source>
        <dbReference type="ARBA" id="ARBA00023125"/>
    </source>
</evidence>
<dbReference type="SUPFAM" id="SSF116734">
    <property type="entry name" value="DNA methylase specificity domain"/>
    <property type="match status" value="2"/>
</dbReference>
<dbReference type="Proteomes" id="UP000269412">
    <property type="component" value="Unassembled WGS sequence"/>
</dbReference>
<organism evidence="5 6">
    <name type="scientific">Maribacter vaceletii</name>
    <dbReference type="NCBI Taxonomy" id="1206816"/>
    <lineage>
        <taxon>Bacteria</taxon>
        <taxon>Pseudomonadati</taxon>
        <taxon>Bacteroidota</taxon>
        <taxon>Flavobacteriia</taxon>
        <taxon>Flavobacteriales</taxon>
        <taxon>Flavobacteriaceae</taxon>
        <taxon>Maribacter</taxon>
    </lineage>
</organism>
<dbReference type="EMBL" id="RBIQ01000007">
    <property type="protein sequence ID" value="RKR14851.1"/>
    <property type="molecule type" value="Genomic_DNA"/>
</dbReference>
<accession>A0A495EDX4</accession>
<dbReference type="PANTHER" id="PTHR30408:SF12">
    <property type="entry name" value="TYPE I RESTRICTION ENZYME MJAVIII SPECIFICITY SUBUNIT"/>
    <property type="match status" value="1"/>
</dbReference>
<dbReference type="Pfam" id="PF01420">
    <property type="entry name" value="Methylase_S"/>
    <property type="match status" value="2"/>
</dbReference>
<sequence length="423" mass="47325">MREDWTVKLLEEIVKIGDGNHSGNYPKASEMVSEGIPFIRGTNLIDGKVSPEDMRFISAEKHEILKKGHLKTGDILFTNRGQVGKKAIVDERFNGSNLNSQVAWFRCNEQINNRFLFHFLDSPSVLNYINENTNGTALQQLTIRQIRKLNIAFPTLKEQKQIVALLDKAFTAIDQAKANISTNIENAKELFQSKLNDIFSQKGASWEEKTLKEITTKIGSGATPRGGQASYKDSGISLIRSMNVHDDGFREKKLAFIDDEQASKLDNVTIQKNDVLLNITGASVARCCIVDNSFLPARVNQHVSIIRLKEGIMNYKFLHFALTSKETKNLLLGISAQGATRQAITKVQIENFKISFPSSIDVQDKLVKSLETISKQTIQIESNYTKKLEDLEELKKSILQKAFAGELTNQSVAGSNEFAVNIE</sequence>
<evidence type="ECO:0000256" key="1">
    <source>
        <dbReference type="ARBA" id="ARBA00010923"/>
    </source>
</evidence>
<feature type="domain" description="Type I restriction modification DNA specificity" evidence="4">
    <location>
        <begin position="206"/>
        <end position="389"/>
    </location>
</feature>
<comment type="similarity">
    <text evidence="1">Belongs to the type-I restriction system S methylase family.</text>
</comment>
<keyword evidence="3" id="KW-0238">DNA-binding</keyword>
<dbReference type="InterPro" id="IPR000055">
    <property type="entry name" value="Restrct_endonuc_typeI_TRD"/>
</dbReference>